<reference evidence="1" key="2">
    <citation type="submission" date="2016-06" db="EMBL/GenBank/DDBJ databases">
        <title>The genome of a short-lived fish provides insights into sex chromosome evolution and the genetic control of aging.</title>
        <authorList>
            <person name="Reichwald K."/>
            <person name="Felder M."/>
            <person name="Petzold A."/>
            <person name="Koch P."/>
            <person name="Groth M."/>
            <person name="Platzer M."/>
        </authorList>
    </citation>
    <scope>NUCLEOTIDE SEQUENCE</scope>
    <source>
        <tissue evidence="1">Brain</tissue>
    </source>
</reference>
<organism evidence="1">
    <name type="scientific">Nothobranchius pienaari</name>
    <dbReference type="NCBI Taxonomy" id="704102"/>
    <lineage>
        <taxon>Eukaryota</taxon>
        <taxon>Metazoa</taxon>
        <taxon>Chordata</taxon>
        <taxon>Craniata</taxon>
        <taxon>Vertebrata</taxon>
        <taxon>Euteleostomi</taxon>
        <taxon>Actinopterygii</taxon>
        <taxon>Neopterygii</taxon>
        <taxon>Teleostei</taxon>
        <taxon>Neoteleostei</taxon>
        <taxon>Acanthomorphata</taxon>
        <taxon>Ovalentaria</taxon>
        <taxon>Atherinomorphae</taxon>
        <taxon>Cyprinodontiformes</taxon>
        <taxon>Nothobranchiidae</taxon>
        <taxon>Nothobranchius</taxon>
    </lineage>
</organism>
<gene>
    <name evidence="1" type="primary">Nfu_g_1_010050</name>
</gene>
<dbReference type="AlphaFoldDB" id="A0A1A8NC70"/>
<name>A0A1A8NC70_9TELE</name>
<evidence type="ECO:0000313" key="1">
    <source>
        <dbReference type="EMBL" id="SBR66690.1"/>
    </source>
</evidence>
<proteinExistence type="predicted"/>
<accession>A0A1A8NC70</accession>
<sequence length="85" mass="9594">MRAVDWLLHPGRSDISAIFTTIQLGNDPPNSSEVIEIENTSRQQSDSLSFIWFLLCVCFSAEKDMATPHARRSACAIFEKLSVHR</sequence>
<feature type="non-terminal residue" evidence="1">
    <location>
        <position position="85"/>
    </location>
</feature>
<dbReference type="EMBL" id="HAEG01002152">
    <property type="protein sequence ID" value="SBR66690.1"/>
    <property type="molecule type" value="Transcribed_RNA"/>
</dbReference>
<protein>
    <submittedName>
        <fullName evidence="1">Uncharacterized protein</fullName>
    </submittedName>
</protein>
<reference evidence="1" key="1">
    <citation type="submission" date="2016-05" db="EMBL/GenBank/DDBJ databases">
        <authorList>
            <person name="Lavstsen T."/>
            <person name="Jespersen J.S."/>
        </authorList>
    </citation>
    <scope>NUCLEOTIDE SEQUENCE</scope>
    <source>
        <tissue evidence="1">Brain</tissue>
    </source>
</reference>
<dbReference type="EMBL" id="HAEF01000043">
    <property type="protein sequence ID" value="SBR37425.1"/>
    <property type="molecule type" value="Transcribed_RNA"/>
</dbReference>